<keyword evidence="4" id="KW-1185">Reference proteome</keyword>
<evidence type="ECO:0000313" key="4">
    <source>
        <dbReference type="Proteomes" id="UP000077875"/>
    </source>
</evidence>
<sequence length="329" mass="36060">MEHLDLRVVERALQWAREGASVWFATVLATFGSAPRSPGALLVARDGGDYLGSLSGGCVEERFIEQLAEGEFERPATLIRYGEHADERERLRLPCGGVLEVLVERRAADDEWITHLEVLHAALLGRQPMLRRVELDSGRYRLRLDHELGEAAWVEQRDTAQAAAMVRIGPALRLVLAGLSPVAEYCVEFARALGFEVIVCEPRERERLAFAPRAKAEGIELQAVWPALFVASGACHAATAVVATTHDPRLDDPAMVEAVRTDAFYVGVMGSKASSRSRAERLARSGGLTQAQIERIHMPIGLDLGSRRPAEIALSIVADVLRVYRGVGQ</sequence>
<evidence type="ECO:0000259" key="1">
    <source>
        <dbReference type="Pfam" id="PF02625"/>
    </source>
</evidence>
<gene>
    <name evidence="3" type="ORF">A5892_09575</name>
</gene>
<reference evidence="3 4" key="1">
    <citation type="submission" date="2016-04" db="EMBL/GenBank/DDBJ databases">
        <title>Complete Genome Sequence of Halotalea alkalilenta IHB B 13600.</title>
        <authorList>
            <person name="Swarnkar M.K."/>
            <person name="Sharma A."/>
            <person name="Kaushal K."/>
            <person name="Soni R."/>
            <person name="Rana S."/>
            <person name="Singh A.K."/>
            <person name="Gulati A."/>
        </authorList>
    </citation>
    <scope>NUCLEOTIDE SEQUENCE [LARGE SCALE GENOMIC DNA]</scope>
    <source>
        <strain evidence="3 4">IHB B 13600</strain>
    </source>
</reference>
<feature type="domain" description="XdhC- CoxI" evidence="1">
    <location>
        <begin position="15"/>
        <end position="69"/>
    </location>
</feature>
<dbReference type="STRING" id="376489.A5892_09575"/>
<dbReference type="InterPro" id="IPR052698">
    <property type="entry name" value="MoCofactor_Util/Proc"/>
</dbReference>
<dbReference type="PANTHER" id="PTHR30388">
    <property type="entry name" value="ALDEHYDE OXIDOREDUCTASE MOLYBDENUM COFACTOR ASSEMBLY PROTEIN"/>
    <property type="match status" value="1"/>
</dbReference>
<dbReference type="EMBL" id="CP015243">
    <property type="protein sequence ID" value="ANF57683.1"/>
    <property type="molecule type" value="Genomic_DNA"/>
</dbReference>
<evidence type="ECO:0000313" key="3">
    <source>
        <dbReference type="EMBL" id="ANF57683.1"/>
    </source>
</evidence>
<dbReference type="Pfam" id="PF02625">
    <property type="entry name" value="XdhC_CoxI"/>
    <property type="match status" value="1"/>
</dbReference>
<dbReference type="Proteomes" id="UP000077875">
    <property type="component" value="Chromosome"/>
</dbReference>
<dbReference type="KEGG" id="haa:A5892_09575"/>
<accession>A0A172YEM5</accession>
<dbReference type="RefSeq" id="WP_064122611.1">
    <property type="nucleotide sequence ID" value="NZ_CP015243.1"/>
</dbReference>
<dbReference type="AlphaFoldDB" id="A0A172YEM5"/>
<dbReference type="Gene3D" id="3.40.50.720">
    <property type="entry name" value="NAD(P)-binding Rossmann-like Domain"/>
    <property type="match status" value="1"/>
</dbReference>
<evidence type="ECO:0000259" key="2">
    <source>
        <dbReference type="Pfam" id="PF13478"/>
    </source>
</evidence>
<proteinExistence type="predicted"/>
<feature type="domain" description="XdhC Rossmann" evidence="2">
    <location>
        <begin position="174"/>
        <end position="320"/>
    </location>
</feature>
<organism evidence="3 4">
    <name type="scientific">Halotalea alkalilenta</name>
    <dbReference type="NCBI Taxonomy" id="376489"/>
    <lineage>
        <taxon>Bacteria</taxon>
        <taxon>Pseudomonadati</taxon>
        <taxon>Pseudomonadota</taxon>
        <taxon>Gammaproteobacteria</taxon>
        <taxon>Oceanospirillales</taxon>
        <taxon>Halomonadaceae</taxon>
        <taxon>Halotalea</taxon>
    </lineage>
</organism>
<dbReference type="InterPro" id="IPR027051">
    <property type="entry name" value="XdhC_Rossmann_dom"/>
</dbReference>
<dbReference type="InterPro" id="IPR003777">
    <property type="entry name" value="XdhC_CoxI"/>
</dbReference>
<dbReference type="PANTHER" id="PTHR30388:SF4">
    <property type="entry name" value="MOLYBDENUM COFACTOR INSERTION CHAPERONE PAOD"/>
    <property type="match status" value="1"/>
</dbReference>
<name>A0A172YEM5_9GAMM</name>
<dbReference type="Pfam" id="PF13478">
    <property type="entry name" value="XdhC_C"/>
    <property type="match status" value="1"/>
</dbReference>
<protein>
    <submittedName>
        <fullName evidence="3">XshC-Cox1 family protein</fullName>
    </submittedName>
</protein>